<dbReference type="InterPro" id="IPR012173">
    <property type="entry name" value="Mpp10"/>
</dbReference>
<evidence type="ECO:0000256" key="6">
    <source>
        <dbReference type="ARBA" id="ARBA00029455"/>
    </source>
</evidence>
<reference evidence="8 9" key="2">
    <citation type="journal article" date="2016" name="FEMS Yeast Res.">
        <title>Curation of the genome annotation of Pichia pastoris (Komagataella phaffii) CBS7435 from gene level to protein function.</title>
        <authorList>
            <person name="Valli M."/>
            <person name="Tatto N.E."/>
            <person name="Peymann A."/>
            <person name="Gruber C."/>
            <person name="Landes N."/>
            <person name="Ekker H."/>
            <person name="Thallinger G.G."/>
            <person name="Mattanovich D."/>
            <person name="Gasser B."/>
            <person name="Graf A.B."/>
        </authorList>
    </citation>
    <scope>GENOME REANNOTATION</scope>
    <source>
        <strain evidence="8 9">ATCC 76273 / CBS 7435 / CECT 11047 / NRRL Y-11430 / Wegner 21-1</strain>
    </source>
</reference>
<dbReference type="PANTHER" id="PTHR17039">
    <property type="entry name" value="U3 SMALL NUCLEOLAR RIBONUCLEOPROTEIN PROTEIN MPP10"/>
    <property type="match status" value="1"/>
</dbReference>
<dbReference type="SMR" id="A0A1G4KPW5"/>
<evidence type="ECO:0000313" key="8">
    <source>
        <dbReference type="EMBL" id="SCV12054.1"/>
    </source>
</evidence>
<comment type="subcellular location">
    <subcellularLocation>
        <location evidence="1">Nucleus</location>
        <location evidence="1">Nucleolus</location>
    </subcellularLocation>
</comment>
<feature type="compositionally biased region" description="Acidic residues" evidence="7">
    <location>
        <begin position="83"/>
        <end position="152"/>
    </location>
</feature>
<keyword evidence="9" id="KW-1185">Reference proteome</keyword>
<gene>
    <name evidence="8" type="primary">MPP10</name>
    <name evidence="8" type="ordered locus">PP7435_Chr2-0728</name>
</gene>
<dbReference type="Pfam" id="PF04006">
    <property type="entry name" value="Mpp10"/>
    <property type="match status" value="1"/>
</dbReference>
<evidence type="ECO:0000256" key="7">
    <source>
        <dbReference type="SAM" id="MobiDB-lite"/>
    </source>
</evidence>
<reference evidence="8 9" key="1">
    <citation type="journal article" date="2011" name="J. Biotechnol.">
        <title>High-quality genome sequence of Pichia pastoris CBS7435.</title>
        <authorList>
            <person name="Kuberl A."/>
            <person name="Schneider J."/>
            <person name="Thallinger G.G."/>
            <person name="Anderl I."/>
            <person name="Wibberg D."/>
            <person name="Hajek T."/>
            <person name="Jaenicke S."/>
            <person name="Brinkrolf K."/>
            <person name="Goesmann A."/>
            <person name="Szczepanowski R."/>
            <person name="Puhler A."/>
            <person name="Schwab H."/>
            <person name="Glieder A."/>
            <person name="Pichler H."/>
        </authorList>
    </citation>
    <scope>NUCLEOTIDE SEQUENCE [LARGE SCALE GENOMIC DNA]</scope>
    <source>
        <strain evidence="9">ATCC 76273 / CBS 7435 / CECT 11047 / NRRL Y-11430 / Wegner 21-1</strain>
    </source>
</reference>
<feature type="compositionally biased region" description="Basic and acidic residues" evidence="7">
    <location>
        <begin position="153"/>
        <end position="162"/>
    </location>
</feature>
<evidence type="ECO:0000313" key="9">
    <source>
        <dbReference type="Proteomes" id="UP000006853"/>
    </source>
</evidence>
<dbReference type="GO" id="GO:0034457">
    <property type="term" value="C:Mpp10 complex"/>
    <property type="evidence" value="ECO:0007669"/>
    <property type="project" value="InterPro"/>
</dbReference>
<evidence type="ECO:0000256" key="4">
    <source>
        <dbReference type="ARBA" id="ARBA00023242"/>
    </source>
</evidence>
<dbReference type="GO" id="GO:0006364">
    <property type="term" value="P:rRNA processing"/>
    <property type="evidence" value="ECO:0007669"/>
    <property type="project" value="UniProtKB-KW"/>
</dbReference>
<dbReference type="PIRSF" id="PIRSF017300">
    <property type="entry name" value="snoRNP_Mpp10"/>
    <property type="match status" value="1"/>
</dbReference>
<evidence type="ECO:0000256" key="1">
    <source>
        <dbReference type="ARBA" id="ARBA00004604"/>
    </source>
</evidence>
<dbReference type="EMBL" id="FR839629">
    <property type="protein sequence ID" value="SCV12054.1"/>
    <property type="molecule type" value="Genomic_DNA"/>
</dbReference>
<evidence type="ECO:0000256" key="5">
    <source>
        <dbReference type="ARBA" id="ARBA00023274"/>
    </source>
</evidence>
<proteinExistence type="inferred from homology"/>
<keyword evidence="5" id="KW-0687">Ribonucleoprotein</keyword>
<evidence type="ECO:0000256" key="2">
    <source>
        <dbReference type="ARBA" id="ARBA00022517"/>
    </source>
</evidence>
<accession>A0A1G4KPW5</accession>
<organism evidence="8 9">
    <name type="scientific">Komagataella phaffii (strain ATCC 76273 / CBS 7435 / CECT 11047 / NRRL Y-11430 / Wegner 21-1)</name>
    <name type="common">Yeast</name>
    <name type="synonym">Pichia pastoris</name>
    <dbReference type="NCBI Taxonomy" id="981350"/>
    <lineage>
        <taxon>Eukaryota</taxon>
        <taxon>Fungi</taxon>
        <taxon>Dikarya</taxon>
        <taxon>Ascomycota</taxon>
        <taxon>Saccharomycotina</taxon>
        <taxon>Pichiomycetes</taxon>
        <taxon>Pichiales</taxon>
        <taxon>Pichiaceae</taxon>
        <taxon>Komagataella</taxon>
    </lineage>
</organism>
<protein>
    <submittedName>
        <fullName evidence="8">Small subunit (SSU) processome component</fullName>
    </submittedName>
</protein>
<feature type="region of interest" description="Disordered" evidence="7">
    <location>
        <begin position="79"/>
        <end position="182"/>
    </location>
</feature>
<keyword evidence="4" id="KW-0539">Nucleus</keyword>
<dbReference type="GO" id="GO:0032040">
    <property type="term" value="C:small-subunit processome"/>
    <property type="evidence" value="ECO:0007669"/>
    <property type="project" value="TreeGrafter"/>
</dbReference>
<dbReference type="AlphaFoldDB" id="A0A1G4KPW5"/>
<dbReference type="GO" id="GO:0005732">
    <property type="term" value="C:sno(s)RNA-containing ribonucleoprotein complex"/>
    <property type="evidence" value="ECO:0007669"/>
    <property type="project" value="InterPro"/>
</dbReference>
<feature type="region of interest" description="Disordered" evidence="7">
    <location>
        <begin position="481"/>
        <end position="517"/>
    </location>
</feature>
<name>A0A1G4KPW5_KOMPC</name>
<sequence length="517" mass="59409">MLEDLVENPSKVFSNVEVKDILKQAKQLIDPISKQNSVLDEVYIDGLASSQVWAQIKLVIDGVTEDVLFNKIPELKKTGQANEEVDGSLEEEGSSNAEEENEESESDIVEDEIEDEDEGEDEEEGSNENEALDVLNEELNEVEEEKPEDDVEEPKTAPRESNESSDDESEFIDTHTEEFAQAEDELNDEFFDLEQFQQQVIAMEKPNDDDDDEEIDYFGESDNAAEESDNEEVMYYNQFFDPKGFKPKTEKKKKKVTFDLQEEENLNEEDHMDKLVASTMEDLFDDHLSEDEEISETGEKNLSTFEKQQREIQKQIAELEQEQIAQKKWTLTGEASVKTREADALLEEDLDFERTSKPVPVITQDVTESIEDLIRKRISNYQFDELQKRLPTNIAKFKSSQKVEVSEQKSIKSLAELYEEDYVKPDSTANKELEKAHDEISQLYETLSHRLDSLCSAHFIPKPAKRSLEVKVQTDTITMEDAQPLTLAGESTFAPQEVYKPQAKKQRKSKNRESMED</sequence>
<keyword evidence="3" id="KW-0698">rRNA processing</keyword>
<evidence type="ECO:0000256" key="3">
    <source>
        <dbReference type="ARBA" id="ARBA00022552"/>
    </source>
</evidence>
<dbReference type="Proteomes" id="UP000006853">
    <property type="component" value="Chromosome 2"/>
</dbReference>
<keyword evidence="2" id="KW-0690">Ribosome biogenesis</keyword>
<dbReference type="PANTHER" id="PTHR17039:SF0">
    <property type="entry name" value="U3 SMALL NUCLEOLAR RIBONUCLEOPROTEIN PROTEIN MPP10"/>
    <property type="match status" value="1"/>
</dbReference>
<comment type="similarity">
    <text evidence="6">Belongs to the MPP10 family.</text>
</comment>